<dbReference type="eggNOG" id="arCOG01694">
    <property type="taxonomic scope" value="Archaea"/>
</dbReference>
<keyword evidence="3" id="KW-1185">Reference proteome</keyword>
<evidence type="ECO:0000259" key="1">
    <source>
        <dbReference type="PROSITE" id="PS50006"/>
    </source>
</evidence>
<evidence type="ECO:0000313" key="2">
    <source>
        <dbReference type="EMBL" id="ADN36083.1"/>
    </source>
</evidence>
<reference evidence="2 3" key="1">
    <citation type="journal article" date="2010" name="Stand. Genomic Sci.">
        <title>Complete genome sequence of Methanoplanus petrolearius type strain (SEBR 4847).</title>
        <authorList>
            <person name="Brambilla E."/>
            <person name="Djao O.D."/>
            <person name="Daligault H."/>
            <person name="Lapidus A."/>
            <person name="Lucas S."/>
            <person name="Hammon N."/>
            <person name="Nolan M."/>
            <person name="Tice H."/>
            <person name="Cheng J.F."/>
            <person name="Han C."/>
            <person name="Tapia R."/>
            <person name="Goodwin L."/>
            <person name="Pitluck S."/>
            <person name="Liolios K."/>
            <person name="Ivanova N."/>
            <person name="Mavromatis K."/>
            <person name="Mikhailova N."/>
            <person name="Pati A."/>
            <person name="Chen A."/>
            <person name="Palaniappan K."/>
            <person name="Land M."/>
            <person name="Hauser L."/>
            <person name="Chang Y.J."/>
            <person name="Jeffries C.D."/>
            <person name="Rohde M."/>
            <person name="Spring S."/>
            <person name="Sikorski J."/>
            <person name="Goker M."/>
            <person name="Woyke T."/>
            <person name="Bristow J."/>
            <person name="Eisen J.A."/>
            <person name="Markowitz V."/>
            <person name="Hugenholtz P."/>
            <person name="Kyrpides N.C."/>
            <person name="Klenk H.P."/>
        </authorList>
    </citation>
    <scope>NUCLEOTIDE SEQUENCE [LARGE SCALE GENOMIC DNA]</scope>
    <source>
        <strain evidence="3">DSM 11571 / OCM 486 / SEBR 4847</strain>
    </source>
</reference>
<dbReference type="Proteomes" id="UP000006565">
    <property type="component" value="Chromosome"/>
</dbReference>
<organism evidence="2 3">
    <name type="scientific">Methanolacinia petrolearia (strain DSM 11571 / OCM 486 / SEBR 4847)</name>
    <name type="common">Methanoplanus petrolearius</name>
    <dbReference type="NCBI Taxonomy" id="679926"/>
    <lineage>
        <taxon>Archaea</taxon>
        <taxon>Methanobacteriati</taxon>
        <taxon>Methanobacteriota</taxon>
        <taxon>Stenosarchaea group</taxon>
        <taxon>Methanomicrobia</taxon>
        <taxon>Methanomicrobiales</taxon>
        <taxon>Methanomicrobiaceae</taxon>
        <taxon>Methanolacinia</taxon>
    </lineage>
</organism>
<dbReference type="Pfam" id="PF01022">
    <property type="entry name" value="HTH_5"/>
    <property type="match status" value="1"/>
</dbReference>
<dbReference type="PROSITE" id="PS50006">
    <property type="entry name" value="FHA_DOMAIN"/>
    <property type="match status" value="1"/>
</dbReference>
<dbReference type="InterPro" id="IPR000253">
    <property type="entry name" value="FHA_dom"/>
</dbReference>
<dbReference type="HOGENOM" id="CLU_1021628_0_0_2"/>
<dbReference type="CDD" id="cd00060">
    <property type="entry name" value="FHA"/>
    <property type="match status" value="1"/>
</dbReference>
<name>E1REC0_METP4</name>
<dbReference type="GO" id="GO:0003700">
    <property type="term" value="F:DNA-binding transcription factor activity"/>
    <property type="evidence" value="ECO:0007669"/>
    <property type="project" value="InterPro"/>
</dbReference>
<dbReference type="EMBL" id="CP002117">
    <property type="protein sequence ID" value="ADN36083.1"/>
    <property type="molecule type" value="Genomic_DNA"/>
</dbReference>
<sequence>MKFHKIRSHEAESGDVTLEDHAEPGLLEELLEYLQAISNPVRLEIITFIERGPKSVREIANHINSNYDNTKKHIDRLLNAGIIRKEPGIGKETSRGALPVWKYSLMYGGIESIIRNLNSFSNLDLKIISDKAMEAIEILNENLSGSAGNEPYLQILGGDDDKKVFPVISPVTKIGRTTGNRIFEEDKCSVILSGSYLSVTRISGVHAEIQRHGTQYIFSDPGSTNGSYINYKPVIKGESIILSDGDIIDLGRGQTRARLIFHMD</sequence>
<proteinExistence type="predicted"/>
<dbReference type="SUPFAM" id="SSF46785">
    <property type="entry name" value="Winged helix' DNA-binding domain"/>
    <property type="match status" value="1"/>
</dbReference>
<dbReference type="KEGG" id="mpi:Mpet_1323"/>
<feature type="domain" description="FHA" evidence="1">
    <location>
        <begin position="172"/>
        <end position="234"/>
    </location>
</feature>
<evidence type="ECO:0000313" key="3">
    <source>
        <dbReference type="Proteomes" id="UP000006565"/>
    </source>
</evidence>
<dbReference type="STRING" id="679926.Mpet_1323"/>
<dbReference type="RefSeq" id="WP_013329260.1">
    <property type="nucleotide sequence ID" value="NC_014507.1"/>
</dbReference>
<dbReference type="GeneID" id="9743790"/>
<dbReference type="CDD" id="cd00090">
    <property type="entry name" value="HTH_ARSR"/>
    <property type="match status" value="1"/>
</dbReference>
<dbReference type="InterPro" id="IPR008984">
    <property type="entry name" value="SMAD_FHA_dom_sf"/>
</dbReference>
<dbReference type="InterPro" id="IPR036390">
    <property type="entry name" value="WH_DNA-bd_sf"/>
</dbReference>
<dbReference type="SUPFAM" id="SSF49879">
    <property type="entry name" value="SMAD/FHA domain"/>
    <property type="match status" value="1"/>
</dbReference>
<accession>E1REC0</accession>
<gene>
    <name evidence="2" type="ordered locus">Mpet_1323</name>
</gene>
<dbReference type="Pfam" id="PF00498">
    <property type="entry name" value="FHA"/>
    <property type="match status" value="1"/>
</dbReference>
<dbReference type="InterPro" id="IPR001845">
    <property type="entry name" value="HTH_ArsR_DNA-bd_dom"/>
</dbReference>
<dbReference type="SMART" id="SM00240">
    <property type="entry name" value="FHA"/>
    <property type="match status" value="1"/>
</dbReference>
<protein>
    <submittedName>
        <fullName evidence="2">Transcriptional regulator, ArsR family</fullName>
    </submittedName>
</protein>
<dbReference type="AlphaFoldDB" id="E1REC0"/>
<dbReference type="SMART" id="SM00418">
    <property type="entry name" value="HTH_ARSR"/>
    <property type="match status" value="1"/>
</dbReference>
<dbReference type="OrthoDB" id="373891at2157"/>
<dbReference type="InterPro" id="IPR036388">
    <property type="entry name" value="WH-like_DNA-bd_sf"/>
</dbReference>
<dbReference type="InterPro" id="IPR011991">
    <property type="entry name" value="ArsR-like_HTH"/>
</dbReference>
<dbReference type="Gene3D" id="2.60.200.20">
    <property type="match status" value="1"/>
</dbReference>
<dbReference type="eggNOG" id="arCOG01685">
    <property type="taxonomic scope" value="Archaea"/>
</dbReference>
<dbReference type="Gene3D" id="1.10.10.10">
    <property type="entry name" value="Winged helix-like DNA-binding domain superfamily/Winged helix DNA-binding domain"/>
    <property type="match status" value="1"/>
</dbReference>